<feature type="region of interest" description="Disordered" evidence="10">
    <location>
        <begin position="108"/>
        <end position="137"/>
    </location>
</feature>
<evidence type="ECO:0000256" key="5">
    <source>
        <dbReference type="ARBA" id="ARBA00022989"/>
    </source>
</evidence>
<keyword evidence="4 9" id="KW-0375">Hydrogen ion transport</keyword>
<dbReference type="InterPro" id="IPR004282">
    <property type="entry name" value="CemA"/>
</dbReference>
<keyword evidence="6 9" id="KW-0406">Ion transport</keyword>
<evidence type="ECO:0000256" key="10">
    <source>
        <dbReference type="SAM" id="MobiDB-lite"/>
    </source>
</evidence>
<dbReference type="GO" id="GO:0015297">
    <property type="term" value="F:antiporter activity"/>
    <property type="evidence" value="ECO:0007669"/>
    <property type="project" value="UniProtKB-KW"/>
</dbReference>
<keyword evidence="9" id="KW-0630">Potassium</keyword>
<dbReference type="EMBL" id="MH269300">
    <property type="protein sequence ID" value="AXX76469.1"/>
    <property type="molecule type" value="Genomic_DNA"/>
</dbReference>
<keyword evidence="9" id="KW-1001">Plastid inner membrane</keyword>
<evidence type="ECO:0000256" key="8">
    <source>
        <dbReference type="ARBA" id="ARBA00043980"/>
    </source>
</evidence>
<dbReference type="Pfam" id="PF03040">
    <property type="entry name" value="CemA"/>
    <property type="match status" value="1"/>
</dbReference>
<feature type="region of interest" description="Disordered" evidence="10">
    <location>
        <begin position="154"/>
        <end position="234"/>
    </location>
</feature>
<evidence type="ECO:0000256" key="7">
    <source>
        <dbReference type="ARBA" id="ARBA00023136"/>
    </source>
</evidence>
<evidence type="ECO:0000256" key="4">
    <source>
        <dbReference type="ARBA" id="ARBA00022781"/>
    </source>
</evidence>
<dbReference type="AlphaFoldDB" id="A0A385GPA7"/>
<evidence type="ECO:0000256" key="2">
    <source>
        <dbReference type="ARBA" id="ARBA00022448"/>
    </source>
</evidence>
<feature type="compositionally biased region" description="Basic and acidic residues" evidence="10">
    <location>
        <begin position="111"/>
        <end position="125"/>
    </location>
</feature>
<dbReference type="GO" id="GO:0015078">
    <property type="term" value="F:proton transmembrane transporter activity"/>
    <property type="evidence" value="ECO:0007669"/>
    <property type="project" value="UniProtKB-UniRule"/>
</dbReference>
<feature type="compositionally biased region" description="Basic and acidic residues" evidence="10">
    <location>
        <begin position="220"/>
        <end position="230"/>
    </location>
</feature>
<comment type="catalytic activity">
    <reaction evidence="9">
        <text>K(+)(in) + H(+)(out) = K(+)(out) + H(+)(in)</text>
        <dbReference type="Rhea" id="RHEA:29467"/>
        <dbReference type="ChEBI" id="CHEBI:15378"/>
        <dbReference type="ChEBI" id="CHEBI:29103"/>
    </reaction>
</comment>
<keyword evidence="11" id="KW-0150">Chloroplast</keyword>
<evidence type="ECO:0000256" key="9">
    <source>
        <dbReference type="HAMAP-Rule" id="MF_01308"/>
    </source>
</evidence>
<keyword evidence="2 9" id="KW-0813">Transport</keyword>
<dbReference type="PANTHER" id="PTHR33650:SF2">
    <property type="entry name" value="CHLOROPLAST ENVELOPE MEMBRANE PROTEIN"/>
    <property type="match status" value="1"/>
</dbReference>
<feature type="compositionally biased region" description="Basic and acidic residues" evidence="10">
    <location>
        <begin position="176"/>
        <end position="187"/>
    </location>
</feature>
<reference evidence="11" key="1">
    <citation type="journal article" date="2018" name="Am. J. Bot.">
        <title>Order-level fern plastome phylogenomics: new insights from Hymenophyllales.</title>
        <authorList>
            <person name="Kuo L.Y."/>
            <person name="Qi X."/>
            <person name="Ma H."/>
            <person name="Li F.W."/>
        </authorList>
    </citation>
    <scope>NUCLEOTIDE SEQUENCE</scope>
</reference>
<evidence type="ECO:0000256" key="1">
    <source>
        <dbReference type="ARBA" id="ARBA00004141"/>
    </source>
</evidence>
<feature type="compositionally biased region" description="Polar residues" evidence="10">
    <location>
        <begin position="209"/>
        <end position="219"/>
    </location>
</feature>
<keyword evidence="9" id="KW-0633">Potassium transport</keyword>
<gene>
    <name evidence="9 11" type="primary">cemA</name>
</gene>
<dbReference type="HAMAP" id="MF_01308">
    <property type="entry name" value="CemA_PxcA"/>
    <property type="match status" value="1"/>
</dbReference>
<proteinExistence type="inferred from homology"/>
<evidence type="ECO:0000256" key="3">
    <source>
        <dbReference type="ARBA" id="ARBA00022692"/>
    </source>
</evidence>
<organism evidence="11">
    <name type="scientific">Dipteris conjugata</name>
    <dbReference type="NCBI Taxonomy" id="32108"/>
    <lineage>
        <taxon>Eukaryota</taxon>
        <taxon>Viridiplantae</taxon>
        <taxon>Streptophyta</taxon>
        <taxon>Embryophyta</taxon>
        <taxon>Tracheophyta</taxon>
        <taxon>Polypodiopsida</taxon>
        <taxon>Polypodiidae</taxon>
        <taxon>Gleicheniales</taxon>
        <taxon>Dipteridaceae</taxon>
        <taxon>Dipteris</taxon>
    </lineage>
</organism>
<keyword evidence="5 9" id="KW-1133">Transmembrane helix</keyword>
<accession>A0A385GPA7</accession>
<keyword evidence="3 9" id="KW-0812">Transmembrane</keyword>
<dbReference type="GO" id="GO:0006813">
    <property type="term" value="P:potassium ion transport"/>
    <property type="evidence" value="ECO:0007669"/>
    <property type="project" value="UniProtKB-UniRule"/>
</dbReference>
<keyword evidence="7 9" id="KW-0472">Membrane</keyword>
<keyword evidence="11" id="KW-0934">Plastid</keyword>
<dbReference type="GO" id="GO:0009706">
    <property type="term" value="C:chloroplast inner membrane"/>
    <property type="evidence" value="ECO:0007669"/>
    <property type="project" value="UniProtKB-SubCell"/>
</dbReference>
<evidence type="ECO:0000313" key="11">
    <source>
        <dbReference type="EMBL" id="AXX76469.1"/>
    </source>
</evidence>
<evidence type="ECO:0000256" key="6">
    <source>
        <dbReference type="ARBA" id="ARBA00023065"/>
    </source>
</evidence>
<geneLocation type="chloroplast" evidence="11"/>
<comment type="similarity">
    <text evidence="8 9">Belongs to the CemA family.</text>
</comment>
<name>A0A385GPA7_9MONI</name>
<keyword evidence="9" id="KW-0050">Antiport</keyword>
<comment type="function">
    <text evidence="9">Contributes to K(+)/H(+) antiport activity by supporting proton efflux to control proton extrusion and homeostasis in chloroplasts in a light-dependent manner to modulate photosynthesis. Prevents excessive induction of non-photochemical quenching (NPQ) under continuous-light conditions. Indirectly promotes efficient inorganic carbon uptake into chloroplasts.</text>
</comment>
<comment type="subcellular location">
    <subcellularLocation>
        <location evidence="1">Membrane</location>
        <topology evidence="1">Multi-pass membrane protein</topology>
    </subcellularLocation>
    <subcellularLocation>
        <location evidence="9">Plastid</location>
        <location evidence="9">Chloroplast inner membrane</location>
        <topology evidence="9">Multi-pass membrane protein</topology>
    </subcellularLocation>
</comment>
<dbReference type="PANTHER" id="PTHR33650">
    <property type="entry name" value="CHLOROPLAST ENVELOPE MEMBRANE PROTEIN-RELATED"/>
    <property type="match status" value="1"/>
</dbReference>
<protein>
    <recommendedName>
        <fullName evidence="9">Potassium/proton antiporter CemA</fullName>
    </recommendedName>
    <alternativeName>
        <fullName evidence="9">Chloroplast envelope membrane protein A</fullName>
        <shortName evidence="9">CemA</shortName>
    </alternativeName>
</protein>
<sequence length="503" mass="56943">MKSYCWRLLRWFYNTPRRSPDRAYEASKRLQSVREDSSYYLETISSTEDSSQAAVAHTDAEPSKSLSTIYRSLLECRISISVSKIRNSLKFFIRRKQRQLLLIGNYPPTSRGKEISTEERSRDASPSHPPVALPLQSAPPLVRLDPCRVGRKPNIIGDLSQNPPGDNPLAPAGKYVSRESSKTEQMNRKLARIEATPNDPDSWTRHRPTTSPSLQINDNSNDKFSVRKSVDSPSSTTAYESISLMPRSITRTSSRFNTELTGQSSSLVLNDSELAKYQAVAPIQYIGCLLLLPSAIPIVLKNWFLEPRIRNWWNTFQSQIFINSFREEVALKRLQEIEGLLRLGETMRGSVYTQLQDYGTDVYDKTIQLVVICNEGNTQIISHLVTDVISIATSICLFVVGKERLAVSNSWIRELFYSLNDTTKAFSTPPLTDLCIGFHSPHGWEIVVDSLLEHLGFAHNKYVISCFVSTFPVISDTVSKYRIPRHLSRISPSIVATYHTMNE</sequence>